<dbReference type="EMBL" id="JARKIE010000247">
    <property type="protein sequence ID" value="KAJ7661757.1"/>
    <property type="molecule type" value="Genomic_DNA"/>
</dbReference>
<organism evidence="2 3">
    <name type="scientific">Mycena rosella</name>
    <name type="common">Pink bonnet</name>
    <name type="synonym">Agaricus rosellus</name>
    <dbReference type="NCBI Taxonomy" id="1033263"/>
    <lineage>
        <taxon>Eukaryota</taxon>
        <taxon>Fungi</taxon>
        <taxon>Dikarya</taxon>
        <taxon>Basidiomycota</taxon>
        <taxon>Agaricomycotina</taxon>
        <taxon>Agaricomycetes</taxon>
        <taxon>Agaricomycetidae</taxon>
        <taxon>Agaricales</taxon>
        <taxon>Marasmiineae</taxon>
        <taxon>Mycenaceae</taxon>
        <taxon>Mycena</taxon>
    </lineage>
</organism>
<evidence type="ECO:0000313" key="2">
    <source>
        <dbReference type="EMBL" id="KAJ7661757.1"/>
    </source>
</evidence>
<accession>A0AAD7G5K1</accession>
<reference evidence="2" key="1">
    <citation type="submission" date="2023-03" db="EMBL/GenBank/DDBJ databases">
        <title>Massive genome expansion in bonnet fungi (Mycena s.s.) driven by repeated elements and novel gene families across ecological guilds.</title>
        <authorList>
            <consortium name="Lawrence Berkeley National Laboratory"/>
            <person name="Harder C.B."/>
            <person name="Miyauchi S."/>
            <person name="Viragh M."/>
            <person name="Kuo A."/>
            <person name="Thoen E."/>
            <person name="Andreopoulos B."/>
            <person name="Lu D."/>
            <person name="Skrede I."/>
            <person name="Drula E."/>
            <person name="Henrissat B."/>
            <person name="Morin E."/>
            <person name="Kohler A."/>
            <person name="Barry K."/>
            <person name="LaButti K."/>
            <person name="Morin E."/>
            <person name="Salamov A."/>
            <person name="Lipzen A."/>
            <person name="Mereny Z."/>
            <person name="Hegedus B."/>
            <person name="Baldrian P."/>
            <person name="Stursova M."/>
            <person name="Weitz H."/>
            <person name="Taylor A."/>
            <person name="Grigoriev I.V."/>
            <person name="Nagy L.G."/>
            <person name="Martin F."/>
            <person name="Kauserud H."/>
        </authorList>
    </citation>
    <scope>NUCLEOTIDE SEQUENCE</scope>
    <source>
        <strain evidence="2">CBHHK067</strain>
    </source>
</reference>
<name>A0AAD7G5K1_MYCRO</name>
<feature type="chain" id="PRO_5042072988" evidence="1">
    <location>
        <begin position="19"/>
        <end position="249"/>
    </location>
</feature>
<comment type="caution">
    <text evidence="2">The sequence shown here is derived from an EMBL/GenBank/DDBJ whole genome shotgun (WGS) entry which is preliminary data.</text>
</comment>
<dbReference type="Proteomes" id="UP001221757">
    <property type="component" value="Unassembled WGS sequence"/>
</dbReference>
<evidence type="ECO:0000256" key="1">
    <source>
        <dbReference type="SAM" id="SignalP"/>
    </source>
</evidence>
<keyword evidence="1" id="KW-0732">Signal</keyword>
<keyword evidence="3" id="KW-1185">Reference proteome</keyword>
<gene>
    <name evidence="2" type="ORF">B0H17DRAFT_1144565</name>
</gene>
<evidence type="ECO:0000313" key="3">
    <source>
        <dbReference type="Proteomes" id="UP001221757"/>
    </source>
</evidence>
<sequence>MISSATVLWLFWGRYIFWRRLIPTPLLLSISAGRAQIPAPHSVQNSPVQVATQTGSLDPISQMLSVTLNGPPASGNLSPARSDSTNSTSACPICCQGCGIISGGDEDPNQVRFKPDEIVMMPYPGAPDWRGEDVLWYPARFIARSEASAWNVREFKFRWLECVDWSFHEDSETHLPLLIPRTYQREKQFCEDVADMVLKPKQCTNIFQVGRILGATSNKYFSSPIMNDHNGEISGGDGIKACRAPPGMS</sequence>
<proteinExistence type="predicted"/>
<protein>
    <submittedName>
        <fullName evidence="2">Uncharacterized protein</fullName>
    </submittedName>
</protein>
<feature type="signal peptide" evidence="1">
    <location>
        <begin position="1"/>
        <end position="18"/>
    </location>
</feature>
<dbReference type="AlphaFoldDB" id="A0AAD7G5K1"/>